<accession>A0A7C3CM48</accession>
<proteinExistence type="predicted"/>
<comment type="caution">
    <text evidence="2">The sequence shown here is derived from an EMBL/GenBank/DDBJ whole genome shotgun (WGS) entry which is preliminary data.</text>
</comment>
<organism evidence="2">
    <name type="scientific">Thermosulfurimonas dismutans</name>
    <dbReference type="NCBI Taxonomy" id="999894"/>
    <lineage>
        <taxon>Bacteria</taxon>
        <taxon>Pseudomonadati</taxon>
        <taxon>Thermodesulfobacteriota</taxon>
        <taxon>Thermodesulfobacteria</taxon>
        <taxon>Thermodesulfobacteriales</taxon>
        <taxon>Thermodesulfobacteriaceae</taxon>
        <taxon>Thermosulfurimonas</taxon>
    </lineage>
</organism>
<protein>
    <recommendedName>
        <fullName evidence="1">Nucleotidyl transferase domain-containing protein</fullName>
    </recommendedName>
</protein>
<dbReference type="InterPro" id="IPR050486">
    <property type="entry name" value="Mannose-1P_guanyltransferase"/>
</dbReference>
<dbReference type="PANTHER" id="PTHR22572">
    <property type="entry name" value="SUGAR-1-PHOSPHATE GUANYL TRANSFERASE"/>
    <property type="match status" value="1"/>
</dbReference>
<dbReference type="EMBL" id="DRMH01000111">
    <property type="protein sequence ID" value="HFC98432.1"/>
    <property type="molecule type" value="Genomic_DNA"/>
</dbReference>
<gene>
    <name evidence="2" type="ORF">ENJ40_08265</name>
</gene>
<evidence type="ECO:0000259" key="1">
    <source>
        <dbReference type="Pfam" id="PF00483"/>
    </source>
</evidence>
<dbReference type="SUPFAM" id="SSF53448">
    <property type="entry name" value="Nucleotide-diphospho-sugar transferases"/>
    <property type="match status" value="1"/>
</dbReference>
<dbReference type="Gene3D" id="3.90.550.10">
    <property type="entry name" value="Spore Coat Polysaccharide Biosynthesis Protein SpsA, Chain A"/>
    <property type="match status" value="1"/>
</dbReference>
<dbReference type="Proteomes" id="UP000886043">
    <property type="component" value="Unassembled WGS sequence"/>
</dbReference>
<sequence>MRAFVLCAGRGERLRPLTEHVPKPLLPILGRPLLFLLVEFLVAQGFRTIGLNAWYLKDQIRRRVKELRRAYPEVEFHLYEEPQLLGTCGALRHAASFFTEPTLVLNGDILTNFPLRLIYEEALRQRALCLMFCHRFPGLNRLRIRNGYVTDFTEDSPEGYAYTGIQVVSPEWISLLPPERELVPAYRQLIARGHLPRALVAAGFYWIDIGTPENYRRARLDLRSGKAVLPLALA</sequence>
<feature type="domain" description="Nucleotidyl transferase" evidence="1">
    <location>
        <begin position="3"/>
        <end position="223"/>
    </location>
</feature>
<reference evidence="2" key="1">
    <citation type="journal article" date="2020" name="mSystems">
        <title>Genome- and Community-Level Interaction Insights into Carbon Utilization and Element Cycling Functions of Hydrothermarchaeota in Hydrothermal Sediment.</title>
        <authorList>
            <person name="Zhou Z."/>
            <person name="Liu Y."/>
            <person name="Xu W."/>
            <person name="Pan J."/>
            <person name="Luo Z.H."/>
            <person name="Li M."/>
        </authorList>
    </citation>
    <scope>NUCLEOTIDE SEQUENCE [LARGE SCALE GENOMIC DNA]</scope>
    <source>
        <strain evidence="2">HyVt-483</strain>
    </source>
</reference>
<dbReference type="AlphaFoldDB" id="A0A7C3CM48"/>
<name>A0A7C3CM48_9BACT</name>
<dbReference type="InterPro" id="IPR029044">
    <property type="entry name" value="Nucleotide-diphossugar_trans"/>
</dbReference>
<dbReference type="InterPro" id="IPR005835">
    <property type="entry name" value="NTP_transferase_dom"/>
</dbReference>
<evidence type="ECO:0000313" key="2">
    <source>
        <dbReference type="EMBL" id="HFC98432.1"/>
    </source>
</evidence>
<dbReference type="Pfam" id="PF00483">
    <property type="entry name" value="NTP_transferase"/>
    <property type="match status" value="1"/>
</dbReference>